<protein>
    <submittedName>
        <fullName evidence="7">SCO family protein</fullName>
    </submittedName>
</protein>
<dbReference type="GO" id="GO:0046872">
    <property type="term" value="F:metal ion binding"/>
    <property type="evidence" value="ECO:0007669"/>
    <property type="project" value="UniProtKB-KW"/>
</dbReference>
<dbReference type="Proteomes" id="UP001344888">
    <property type="component" value="Unassembled WGS sequence"/>
</dbReference>
<keyword evidence="4" id="KW-1015">Disulfide bond</keyword>
<evidence type="ECO:0000313" key="7">
    <source>
        <dbReference type="EMBL" id="MEC1177339.1"/>
    </source>
</evidence>
<comment type="similarity">
    <text evidence="1">Belongs to the SCO1/2 family.</text>
</comment>
<dbReference type="Pfam" id="PF02630">
    <property type="entry name" value="SCO1-SenC"/>
    <property type="match status" value="1"/>
</dbReference>
<evidence type="ECO:0000256" key="3">
    <source>
        <dbReference type="PIRSR" id="PIRSR603782-1"/>
    </source>
</evidence>
<gene>
    <name evidence="7" type="ORF">P9B03_02485</name>
</gene>
<dbReference type="Gene3D" id="3.40.30.10">
    <property type="entry name" value="Glutaredoxin"/>
    <property type="match status" value="1"/>
</dbReference>
<feature type="disulfide bond" description="Redox-active" evidence="4">
    <location>
        <begin position="65"/>
        <end position="69"/>
    </location>
</feature>
<accession>A0AAW9NPZ3</accession>
<dbReference type="EMBL" id="JARSFG010000003">
    <property type="protein sequence ID" value="MEC1177339.1"/>
    <property type="molecule type" value="Genomic_DNA"/>
</dbReference>
<comment type="caution">
    <text evidence="7">The sequence shown here is derived from an EMBL/GenBank/DDBJ whole genome shotgun (WGS) entry which is preliminary data.</text>
</comment>
<dbReference type="SUPFAM" id="SSF52833">
    <property type="entry name" value="Thioredoxin-like"/>
    <property type="match status" value="1"/>
</dbReference>
<reference evidence="7 8" key="1">
    <citation type="submission" date="2023-03" db="EMBL/GenBank/DDBJ databases">
        <title>Bacillus Genome Sequencing.</title>
        <authorList>
            <person name="Dunlap C."/>
        </authorList>
    </citation>
    <scope>NUCLEOTIDE SEQUENCE [LARGE SCALE GENOMIC DNA]</scope>
    <source>
        <strain evidence="7 8">B-59205</strain>
    </source>
</reference>
<feature type="binding site" evidence="3">
    <location>
        <position position="157"/>
    </location>
    <ligand>
        <name>Cu cation</name>
        <dbReference type="ChEBI" id="CHEBI:23378"/>
    </ligand>
</feature>
<dbReference type="PANTHER" id="PTHR12151">
    <property type="entry name" value="ELECTRON TRANSPORT PROTIN SCO1/SENC FAMILY MEMBER"/>
    <property type="match status" value="1"/>
</dbReference>
<evidence type="ECO:0000313" key="8">
    <source>
        <dbReference type="Proteomes" id="UP001344888"/>
    </source>
</evidence>
<keyword evidence="3" id="KW-0479">Metal-binding</keyword>
<proteinExistence type="inferred from homology"/>
<feature type="binding site" evidence="3">
    <location>
        <position position="69"/>
    </location>
    <ligand>
        <name>Cu cation</name>
        <dbReference type="ChEBI" id="CHEBI:23378"/>
    </ligand>
</feature>
<keyword evidence="8" id="KW-1185">Reference proteome</keyword>
<name>A0AAW9NPZ3_9BACL</name>
<evidence type="ECO:0000256" key="4">
    <source>
        <dbReference type="PIRSR" id="PIRSR603782-2"/>
    </source>
</evidence>
<feature type="binding site" evidence="3">
    <location>
        <position position="65"/>
    </location>
    <ligand>
        <name>Cu cation</name>
        <dbReference type="ChEBI" id="CHEBI:23378"/>
    </ligand>
</feature>
<dbReference type="PROSITE" id="PS51352">
    <property type="entry name" value="THIOREDOXIN_2"/>
    <property type="match status" value="1"/>
</dbReference>
<evidence type="ECO:0000259" key="6">
    <source>
        <dbReference type="PROSITE" id="PS51352"/>
    </source>
</evidence>
<sequence length="202" mass="23013">MKKRKMLVLLVLLTMVLSACSNYKFKPTTSYEVSNFTATNHRGEEVSLDSLKGKPWLAMFIFTNCTTICSPMTNNMAEIQDRLAEQGVEDYNIVAFSVDPDNDTPEVLTEYLGRYNVTDESKWQLVTGYNQKFIEQFGLNSFKTLIRKVEGDDQVMHMNTFYLVDETGVAVKNYSGYSETVDGVSYDTIAIDLETLIQERLN</sequence>
<feature type="domain" description="Thioredoxin" evidence="6">
    <location>
        <begin position="27"/>
        <end position="198"/>
    </location>
</feature>
<dbReference type="PANTHER" id="PTHR12151:SF25">
    <property type="entry name" value="LINALOOL DEHYDRATASE_ISOMERASE DOMAIN-CONTAINING PROTEIN"/>
    <property type="match status" value="1"/>
</dbReference>
<dbReference type="RefSeq" id="WP_326121654.1">
    <property type="nucleotide sequence ID" value="NZ_JARSFG010000003.1"/>
</dbReference>
<feature type="chain" id="PRO_5043981800" evidence="5">
    <location>
        <begin position="22"/>
        <end position="202"/>
    </location>
</feature>
<dbReference type="PROSITE" id="PS51257">
    <property type="entry name" value="PROKAR_LIPOPROTEIN"/>
    <property type="match status" value="1"/>
</dbReference>
<keyword evidence="2 3" id="KW-0186">Copper</keyword>
<evidence type="ECO:0000256" key="2">
    <source>
        <dbReference type="ARBA" id="ARBA00023008"/>
    </source>
</evidence>
<keyword evidence="5" id="KW-0732">Signal</keyword>
<dbReference type="AlphaFoldDB" id="A0AAW9NPZ3"/>
<organism evidence="7 8">
    <name type="scientific">Metasolibacillus meyeri</name>
    <dbReference type="NCBI Taxonomy" id="1071052"/>
    <lineage>
        <taxon>Bacteria</taxon>
        <taxon>Bacillati</taxon>
        <taxon>Bacillota</taxon>
        <taxon>Bacilli</taxon>
        <taxon>Bacillales</taxon>
        <taxon>Caryophanaceae</taxon>
        <taxon>Metasolibacillus</taxon>
    </lineage>
</organism>
<dbReference type="InterPro" id="IPR003782">
    <property type="entry name" value="SCO1/SenC"/>
</dbReference>
<dbReference type="InterPro" id="IPR036249">
    <property type="entry name" value="Thioredoxin-like_sf"/>
</dbReference>
<evidence type="ECO:0000256" key="5">
    <source>
        <dbReference type="SAM" id="SignalP"/>
    </source>
</evidence>
<evidence type="ECO:0000256" key="1">
    <source>
        <dbReference type="ARBA" id="ARBA00010996"/>
    </source>
</evidence>
<feature type="signal peptide" evidence="5">
    <location>
        <begin position="1"/>
        <end position="21"/>
    </location>
</feature>
<dbReference type="InterPro" id="IPR013766">
    <property type="entry name" value="Thioredoxin_domain"/>
</dbReference>
<dbReference type="CDD" id="cd02968">
    <property type="entry name" value="SCO"/>
    <property type="match status" value="1"/>
</dbReference>